<organism evidence="6 7">
    <name type="scientific">Methyloligella halotolerans</name>
    <dbReference type="NCBI Taxonomy" id="1177755"/>
    <lineage>
        <taxon>Bacteria</taxon>
        <taxon>Pseudomonadati</taxon>
        <taxon>Pseudomonadota</taxon>
        <taxon>Alphaproteobacteria</taxon>
        <taxon>Hyphomicrobiales</taxon>
        <taxon>Hyphomicrobiaceae</taxon>
        <taxon>Methyloligella</taxon>
    </lineage>
</organism>
<dbReference type="Gene3D" id="3.40.50.150">
    <property type="entry name" value="Vaccinia Virus protein VP39"/>
    <property type="match status" value="1"/>
</dbReference>
<dbReference type="PANTHER" id="PTHR43667">
    <property type="entry name" value="CYCLOPROPANE-FATTY-ACYL-PHOSPHOLIPID SYNTHASE"/>
    <property type="match status" value="1"/>
</dbReference>
<sequence>MLRYGQLCQGDEVVQQETGSKKSDKQLKAIRRLIETIGDALEIDASVELWDGSTVPLGRSVTSPLRLTIAGPGVIASLLRRPTLDRLIRLYAKGRIGIEGGTLVDFGEQLQDQSTRARLKHLGKLGVARMLLPFLFAPGDKPEATRGYEGDDSGHGRQKEENKDFIQFHYDVSNDFYRLFLDPRMQYSCAYFTSWEGGVDQAQADKMEMICRKLRLKPGDRFLDIGCGWGGLVTYAVEKFGVTAHGITVSERQLDHAKQLIAEKGLGDKVTVELKDYADLTGEYDKIASIGMYEHIGLANIPGYFNKMRSLLSDDGLFLNHAISRRAKKRGGRFGKRPEHKAITRYIFPGGELDDIGHSVQAMEQTGFEVQDVEAWRRHYARTTKIWCERLTARRDEAIEMVGPELTRIWLAYLAGVSLSFSRGSLRIYQTLASKRARAVPELPPTRADLYR</sequence>
<evidence type="ECO:0000313" key="6">
    <source>
        <dbReference type="EMBL" id="ODA67617.1"/>
    </source>
</evidence>
<keyword evidence="3 6" id="KW-0808">Transferase</keyword>
<dbReference type="OrthoDB" id="9782855at2"/>
<evidence type="ECO:0000256" key="1">
    <source>
        <dbReference type="ARBA" id="ARBA00010815"/>
    </source>
</evidence>
<dbReference type="InterPro" id="IPR050723">
    <property type="entry name" value="CFA/CMAS"/>
</dbReference>
<dbReference type="CDD" id="cd02440">
    <property type="entry name" value="AdoMet_MTases"/>
    <property type="match status" value="1"/>
</dbReference>
<dbReference type="GO" id="GO:0008825">
    <property type="term" value="F:cyclopropane-fatty-acyl-phospholipid synthase activity"/>
    <property type="evidence" value="ECO:0007669"/>
    <property type="project" value="UniProtKB-EC"/>
</dbReference>
<dbReference type="PIRSF" id="PIRSF003085">
    <property type="entry name" value="CMAS"/>
    <property type="match status" value="1"/>
</dbReference>
<dbReference type="STRING" id="1177755.A7A08_01651"/>
<dbReference type="InterPro" id="IPR003333">
    <property type="entry name" value="CMAS"/>
</dbReference>
<keyword evidence="5" id="KW-0443">Lipid metabolism</keyword>
<evidence type="ECO:0000256" key="2">
    <source>
        <dbReference type="ARBA" id="ARBA00022603"/>
    </source>
</evidence>
<dbReference type="GO" id="GO:0008610">
    <property type="term" value="P:lipid biosynthetic process"/>
    <property type="evidence" value="ECO:0007669"/>
    <property type="project" value="InterPro"/>
</dbReference>
<proteinExistence type="inferred from homology"/>
<dbReference type="PANTHER" id="PTHR43667:SF1">
    <property type="entry name" value="CYCLOPROPANE-FATTY-ACYL-PHOSPHOLIPID SYNTHASE"/>
    <property type="match status" value="1"/>
</dbReference>
<reference evidence="6 7" key="1">
    <citation type="submission" date="2016-07" db="EMBL/GenBank/DDBJ databases">
        <title>Draft genome sequence of Methyloligella halotolerans C2T (VKM B-2706T=CCUG 61687T=DSM 25045T), a halotolerant polyhydroxybutyrate accumulating methylotroph.</title>
        <authorList>
            <person name="Vasilenko O.V."/>
            <person name="Doronina N.V."/>
            <person name="Poroshina M.N."/>
            <person name="Tarlachkov S.V."/>
            <person name="Trotsenko Y.A."/>
        </authorList>
    </citation>
    <scope>NUCLEOTIDE SEQUENCE [LARGE SCALE GENOMIC DNA]</scope>
    <source>
        <strain evidence="6 7">VKM B-2706</strain>
    </source>
</reference>
<dbReference type="SUPFAM" id="SSF53335">
    <property type="entry name" value="S-adenosyl-L-methionine-dependent methyltransferases"/>
    <property type="match status" value="1"/>
</dbReference>
<keyword evidence="2 6" id="KW-0489">Methyltransferase</keyword>
<dbReference type="GO" id="GO:0032259">
    <property type="term" value="P:methylation"/>
    <property type="evidence" value="ECO:0007669"/>
    <property type="project" value="UniProtKB-KW"/>
</dbReference>
<keyword evidence="7" id="KW-1185">Reference proteome</keyword>
<comment type="caution">
    <text evidence="6">The sequence shown here is derived from an EMBL/GenBank/DDBJ whole genome shotgun (WGS) entry which is preliminary data.</text>
</comment>
<evidence type="ECO:0000256" key="3">
    <source>
        <dbReference type="ARBA" id="ARBA00022679"/>
    </source>
</evidence>
<dbReference type="EMBL" id="MASI01000003">
    <property type="protein sequence ID" value="ODA67617.1"/>
    <property type="molecule type" value="Genomic_DNA"/>
</dbReference>
<dbReference type="EC" id="2.1.1.79" evidence="6"/>
<keyword evidence="4" id="KW-0949">S-adenosyl-L-methionine</keyword>
<evidence type="ECO:0000313" key="7">
    <source>
        <dbReference type="Proteomes" id="UP000095087"/>
    </source>
</evidence>
<protein>
    <submittedName>
        <fullName evidence="6">Cyclopropane mycolic acid synthase 1</fullName>
        <ecNumber evidence="6">2.1.1.79</ecNumber>
    </submittedName>
</protein>
<evidence type="ECO:0000256" key="4">
    <source>
        <dbReference type="ARBA" id="ARBA00022691"/>
    </source>
</evidence>
<name>A0A1E2RZF3_9HYPH</name>
<dbReference type="PATRIC" id="fig|1177755.3.peg.1658"/>
<dbReference type="InterPro" id="IPR029063">
    <property type="entry name" value="SAM-dependent_MTases_sf"/>
</dbReference>
<accession>A0A1E2RZF3</accession>
<dbReference type="AlphaFoldDB" id="A0A1E2RZF3"/>
<dbReference type="Proteomes" id="UP000095087">
    <property type="component" value="Unassembled WGS sequence"/>
</dbReference>
<dbReference type="Pfam" id="PF02353">
    <property type="entry name" value="CMAS"/>
    <property type="match status" value="1"/>
</dbReference>
<comment type="similarity">
    <text evidence="1">Belongs to the CFA/CMAS family.</text>
</comment>
<gene>
    <name evidence="6" type="ORF">A7A08_01651</name>
</gene>
<evidence type="ECO:0000256" key="5">
    <source>
        <dbReference type="ARBA" id="ARBA00023098"/>
    </source>
</evidence>